<keyword evidence="3" id="KW-1185">Reference proteome</keyword>
<dbReference type="Proteomes" id="UP000184368">
    <property type="component" value="Unassembled WGS sequence"/>
</dbReference>
<reference evidence="2 3" key="1">
    <citation type="submission" date="2016-11" db="EMBL/GenBank/DDBJ databases">
        <authorList>
            <person name="Jaros S."/>
            <person name="Januszkiewicz K."/>
            <person name="Wedrychowicz H."/>
        </authorList>
    </citation>
    <scope>NUCLEOTIDE SEQUENCE [LARGE SCALE GENOMIC DNA]</scope>
    <source>
        <strain evidence="2 3">DSM 26897</strain>
    </source>
</reference>
<dbReference type="AlphaFoldDB" id="A0A1M5AWZ0"/>
<dbReference type="PROSITE" id="PS51257">
    <property type="entry name" value="PROKAR_LIPOPROTEIN"/>
    <property type="match status" value="1"/>
</dbReference>
<sequence>MKYLLLCATACLLFACNNNETKVKSFTTNAAVQAAVYYNGDILTMEGDTPQYAEAIAIKDGKILYLGSKEKAMKMAGSGHRMVDLQGHTLLPGFIDAHGHAFGAGFQKAAANLLPPPDGEGTDIPVLVRVLKKWNTDNTINGKAPAWIVGFGYDESQLKKKRHPTATELDQVSTTVPVLLLHQSGHLAAVNHKVLELANYTAETPDPEGGIIRREKDGKTPNGVLEETAAMSIMFELVGKLDAATNDYLALSGIDAYTRFGFTTIQEGAASPNIYKTWLKLAQQGKVKADIAIYPVLIAARAFMLDHGIDTAYSGHVRIAGVKIVQDGSPQGKTAYLTQPYKVPPPGMPHSYRGYPTLKQQQLDSLIDLSFANKWPLLVHCNGDAAAEMMINGVSKAIRKNGAADYRPVMIHAQTARYDQLDQMKALGIIPSFFSMHTYYWGDWHRDETLGKERAYRISPAATAIKKGMLYTEHHDAPVGLPSSIMIMATAVNRTSRTGAVIGADEKISPYQAICAITKNAAYQHFEENKKGTLKAGKLADLVILDKNPLKIPAPQLFKLQVLETIKEGKTIYSADSARKKVVGNFKNIDPPDKGLQEAAAFAVGSRKGNQLVQVDRAAVQVVAGLN</sequence>
<dbReference type="Gene3D" id="3.20.20.140">
    <property type="entry name" value="Metal-dependent hydrolases"/>
    <property type="match status" value="1"/>
</dbReference>
<dbReference type="PANTHER" id="PTHR22642:SF2">
    <property type="entry name" value="PROTEIN LONG AFTER FAR-RED 3"/>
    <property type="match status" value="1"/>
</dbReference>
<accession>A0A1M5AWZ0</accession>
<proteinExistence type="predicted"/>
<dbReference type="SUPFAM" id="SSF51556">
    <property type="entry name" value="Metallo-dependent hydrolases"/>
    <property type="match status" value="1"/>
</dbReference>
<gene>
    <name evidence="2" type="ORF">SAMN05444008_10735</name>
</gene>
<dbReference type="GO" id="GO:0016810">
    <property type="term" value="F:hydrolase activity, acting on carbon-nitrogen (but not peptide) bonds"/>
    <property type="evidence" value="ECO:0007669"/>
    <property type="project" value="InterPro"/>
</dbReference>
<evidence type="ECO:0000259" key="1">
    <source>
        <dbReference type="Pfam" id="PF07969"/>
    </source>
</evidence>
<dbReference type="CDD" id="cd01300">
    <property type="entry name" value="YtcJ_like"/>
    <property type="match status" value="1"/>
</dbReference>
<dbReference type="SUPFAM" id="SSF51338">
    <property type="entry name" value="Composite domain of metallo-dependent hydrolases"/>
    <property type="match status" value="1"/>
</dbReference>
<dbReference type="InterPro" id="IPR032466">
    <property type="entry name" value="Metal_Hydrolase"/>
</dbReference>
<dbReference type="OrthoDB" id="9767366at2"/>
<dbReference type="InterPro" id="IPR011059">
    <property type="entry name" value="Metal-dep_hydrolase_composite"/>
</dbReference>
<dbReference type="Gene3D" id="3.10.310.70">
    <property type="match status" value="1"/>
</dbReference>
<dbReference type="RefSeq" id="WP_073042741.1">
    <property type="nucleotide sequence ID" value="NZ_FQUO01000007.1"/>
</dbReference>
<dbReference type="STRING" id="1302690.BUE76_16170"/>
<dbReference type="InterPro" id="IPR013108">
    <property type="entry name" value="Amidohydro_3"/>
</dbReference>
<dbReference type="Gene3D" id="2.30.40.10">
    <property type="entry name" value="Urease, subunit C, domain 1"/>
    <property type="match status" value="1"/>
</dbReference>
<evidence type="ECO:0000313" key="3">
    <source>
        <dbReference type="Proteomes" id="UP000184368"/>
    </source>
</evidence>
<dbReference type="PANTHER" id="PTHR22642">
    <property type="entry name" value="IMIDAZOLONEPROPIONASE"/>
    <property type="match status" value="1"/>
</dbReference>
<organism evidence="2 3">
    <name type="scientific">Cnuella takakiae</name>
    <dbReference type="NCBI Taxonomy" id="1302690"/>
    <lineage>
        <taxon>Bacteria</taxon>
        <taxon>Pseudomonadati</taxon>
        <taxon>Bacteroidota</taxon>
        <taxon>Chitinophagia</taxon>
        <taxon>Chitinophagales</taxon>
        <taxon>Chitinophagaceae</taxon>
        <taxon>Cnuella</taxon>
    </lineage>
</organism>
<dbReference type="Pfam" id="PF07969">
    <property type="entry name" value="Amidohydro_3"/>
    <property type="match status" value="1"/>
</dbReference>
<dbReference type="EMBL" id="FQUO01000007">
    <property type="protein sequence ID" value="SHF34587.1"/>
    <property type="molecule type" value="Genomic_DNA"/>
</dbReference>
<evidence type="ECO:0000313" key="2">
    <source>
        <dbReference type="EMBL" id="SHF34587.1"/>
    </source>
</evidence>
<name>A0A1M5AWZ0_9BACT</name>
<feature type="domain" description="Amidohydrolase 3" evidence="1">
    <location>
        <begin position="82"/>
        <end position="573"/>
    </location>
</feature>
<dbReference type="InterPro" id="IPR033932">
    <property type="entry name" value="YtcJ-like"/>
</dbReference>
<protein>
    <recommendedName>
        <fullName evidence="1">Amidohydrolase 3 domain-containing protein</fullName>
    </recommendedName>
</protein>